<evidence type="ECO:0000313" key="2">
    <source>
        <dbReference type="Proteomes" id="UP001152747"/>
    </source>
</evidence>
<sequence length="166" mass="18443">MWQVSKNAQEVLDCEIQVMISGISFGHFLIPVTNMASANFYITVLHSSRLVSTAPVDPRQVIIELSGYVCRPEETTREAGGIAGVYQYDGLMKGPTGEDIGPSTGNELICIDAKKKGNDSRYTRRISREFQVVHNLASLINGIIWLISMEMAENKDKISNSDMTYH</sequence>
<organism evidence="1 2">
    <name type="scientific">Caenorhabditis angaria</name>
    <dbReference type="NCBI Taxonomy" id="860376"/>
    <lineage>
        <taxon>Eukaryota</taxon>
        <taxon>Metazoa</taxon>
        <taxon>Ecdysozoa</taxon>
        <taxon>Nematoda</taxon>
        <taxon>Chromadorea</taxon>
        <taxon>Rhabditida</taxon>
        <taxon>Rhabditina</taxon>
        <taxon>Rhabditomorpha</taxon>
        <taxon>Rhabditoidea</taxon>
        <taxon>Rhabditidae</taxon>
        <taxon>Peloderinae</taxon>
        <taxon>Caenorhabditis</taxon>
    </lineage>
</organism>
<evidence type="ECO:0000313" key="1">
    <source>
        <dbReference type="EMBL" id="CAI5446991.1"/>
    </source>
</evidence>
<dbReference type="OrthoDB" id="5877798at2759"/>
<dbReference type="AlphaFoldDB" id="A0A9P1IMX8"/>
<dbReference type="EMBL" id="CANHGI010000004">
    <property type="protein sequence ID" value="CAI5446991.1"/>
    <property type="molecule type" value="Genomic_DNA"/>
</dbReference>
<dbReference type="Proteomes" id="UP001152747">
    <property type="component" value="Unassembled WGS sequence"/>
</dbReference>
<comment type="caution">
    <text evidence="1">The sequence shown here is derived from an EMBL/GenBank/DDBJ whole genome shotgun (WGS) entry which is preliminary data.</text>
</comment>
<name>A0A9P1IMX8_9PELO</name>
<proteinExistence type="predicted"/>
<keyword evidence="2" id="KW-1185">Reference proteome</keyword>
<gene>
    <name evidence="1" type="ORF">CAMP_LOCUS9628</name>
</gene>
<reference evidence="1" key="1">
    <citation type="submission" date="2022-11" db="EMBL/GenBank/DDBJ databases">
        <authorList>
            <person name="Kikuchi T."/>
        </authorList>
    </citation>
    <scope>NUCLEOTIDE SEQUENCE</scope>
    <source>
        <strain evidence="1">PS1010</strain>
    </source>
</reference>
<protein>
    <submittedName>
        <fullName evidence="1">Uncharacterized protein</fullName>
    </submittedName>
</protein>
<accession>A0A9P1IMX8</accession>